<evidence type="ECO:0000313" key="2">
    <source>
        <dbReference type="EMBL" id="KIM47393.1"/>
    </source>
</evidence>
<evidence type="ECO:0000256" key="1">
    <source>
        <dbReference type="SAM" id="MobiDB-lite"/>
    </source>
</evidence>
<dbReference type="OrthoDB" id="3048541at2759"/>
<dbReference type="Proteomes" id="UP000053424">
    <property type="component" value="Unassembled WGS sequence"/>
</dbReference>
<proteinExistence type="predicted"/>
<dbReference type="AlphaFoldDB" id="A0A0C2YC00"/>
<feature type="region of interest" description="Disordered" evidence="1">
    <location>
        <begin position="633"/>
        <end position="707"/>
    </location>
</feature>
<reference evidence="2 3" key="1">
    <citation type="submission" date="2014-04" db="EMBL/GenBank/DDBJ databases">
        <authorList>
            <consortium name="DOE Joint Genome Institute"/>
            <person name="Kuo A."/>
            <person name="Gay G."/>
            <person name="Dore J."/>
            <person name="Kohler A."/>
            <person name="Nagy L.G."/>
            <person name="Floudas D."/>
            <person name="Copeland A."/>
            <person name="Barry K.W."/>
            <person name="Cichocki N."/>
            <person name="Veneault-Fourrey C."/>
            <person name="LaButti K."/>
            <person name="Lindquist E.A."/>
            <person name="Lipzen A."/>
            <person name="Lundell T."/>
            <person name="Morin E."/>
            <person name="Murat C."/>
            <person name="Sun H."/>
            <person name="Tunlid A."/>
            <person name="Henrissat B."/>
            <person name="Grigoriev I.V."/>
            <person name="Hibbett D.S."/>
            <person name="Martin F."/>
            <person name="Nordberg H.P."/>
            <person name="Cantor M.N."/>
            <person name="Hua S.X."/>
        </authorList>
    </citation>
    <scope>NUCLEOTIDE SEQUENCE [LARGE SCALE GENOMIC DNA]</scope>
    <source>
        <strain evidence="3">h7</strain>
    </source>
</reference>
<evidence type="ECO:0000313" key="3">
    <source>
        <dbReference type="Proteomes" id="UP000053424"/>
    </source>
</evidence>
<reference evidence="3" key="2">
    <citation type="submission" date="2015-01" db="EMBL/GenBank/DDBJ databases">
        <title>Evolutionary Origins and Diversification of the Mycorrhizal Mutualists.</title>
        <authorList>
            <consortium name="DOE Joint Genome Institute"/>
            <consortium name="Mycorrhizal Genomics Consortium"/>
            <person name="Kohler A."/>
            <person name="Kuo A."/>
            <person name="Nagy L.G."/>
            <person name="Floudas D."/>
            <person name="Copeland A."/>
            <person name="Barry K.W."/>
            <person name="Cichocki N."/>
            <person name="Veneault-Fourrey C."/>
            <person name="LaButti K."/>
            <person name="Lindquist E.A."/>
            <person name="Lipzen A."/>
            <person name="Lundell T."/>
            <person name="Morin E."/>
            <person name="Murat C."/>
            <person name="Riley R."/>
            <person name="Ohm R."/>
            <person name="Sun H."/>
            <person name="Tunlid A."/>
            <person name="Henrissat B."/>
            <person name="Grigoriev I.V."/>
            <person name="Hibbett D.S."/>
            <person name="Martin F."/>
        </authorList>
    </citation>
    <scope>NUCLEOTIDE SEQUENCE [LARGE SCALE GENOMIC DNA]</scope>
    <source>
        <strain evidence="3">h7</strain>
    </source>
</reference>
<feature type="compositionally biased region" description="Acidic residues" evidence="1">
    <location>
        <begin position="633"/>
        <end position="644"/>
    </location>
</feature>
<feature type="compositionally biased region" description="Polar residues" evidence="1">
    <location>
        <begin position="662"/>
        <end position="672"/>
    </location>
</feature>
<sequence>MHLTKLNDNRKLETHAVSLADHKQWILAIASGRVERVGALVQAGLKRKVGVRGLIAQYERAAVKLYKPKGYTNEDIMRSIVMLRLGGSRVAEFAHRSTFLPSPTTARRNAVISPLKVSVGKPTVLDVEENIHASLGPLDDLDTGGCKIKHQVFVLDELAIEKRPRWDDRTNMFLGACREHGDKVPLEFISEKELEIFCDALDTGDIHAACEATVGAFCTLSEHAREAAVRINVISGTCKKETGVEHARLIRTVLQAAKKNQQVNGVTYRTVSIASDGESKRGDALVEITMRRLLSPSSPIYAQLKPLKFLNLLVGDDDITADKDFKHIFKRQRNLMLRNKGFLIEGFCITPSILRAQLQGNGVPSHRIRSLLNPNDKQDVVLGYSLLKEIWSLPADPKTSNYMFCRARDALKLYGEFARNLIMPYICVDLNLDEQLIHLSTAAHMAFYFYTDNGAKTNFMPSQSYVDLMIMIKNVYFCIAKFKKDNPNGKFFIILLGTDRLEGFFGLVRTAVGTDCNVDIFQLGSRASGLTEVAVILALHPEWDRSPRRLTLRAVTKEMDEFTYKVDHINPASWRGNVHVKDVNLHSCWLLGRQKAVELIPKAQSVFESAEAKGDVDFLSPFGSILVNTRDDDDGSYDCSELQEEYPAVNEEPEDLGRPTSPGASASQSSTPHEGDLEDAIAEESPRGPISSEVLINGKSVSKPAAL</sequence>
<gene>
    <name evidence="2" type="ORF">M413DRAFT_63008</name>
</gene>
<protein>
    <submittedName>
        <fullName evidence="2">Uncharacterized protein</fullName>
    </submittedName>
</protein>
<name>A0A0C2YC00_HEBCY</name>
<dbReference type="STRING" id="686832.A0A0C2YC00"/>
<feature type="non-terminal residue" evidence="2">
    <location>
        <position position="707"/>
    </location>
</feature>
<dbReference type="EMBL" id="KN831769">
    <property type="protein sequence ID" value="KIM47393.1"/>
    <property type="molecule type" value="Genomic_DNA"/>
</dbReference>
<accession>A0A0C2YC00</accession>
<keyword evidence="3" id="KW-1185">Reference proteome</keyword>
<organism evidence="2 3">
    <name type="scientific">Hebeloma cylindrosporum</name>
    <dbReference type="NCBI Taxonomy" id="76867"/>
    <lineage>
        <taxon>Eukaryota</taxon>
        <taxon>Fungi</taxon>
        <taxon>Dikarya</taxon>
        <taxon>Basidiomycota</taxon>
        <taxon>Agaricomycotina</taxon>
        <taxon>Agaricomycetes</taxon>
        <taxon>Agaricomycetidae</taxon>
        <taxon>Agaricales</taxon>
        <taxon>Agaricineae</taxon>
        <taxon>Hymenogastraceae</taxon>
        <taxon>Hebeloma</taxon>
    </lineage>
</organism>
<dbReference type="HOGENOM" id="CLU_017008_0_0_1"/>